<dbReference type="OrthoDB" id="69711at2"/>
<feature type="region of interest" description="Disordered" evidence="1">
    <location>
        <begin position="1"/>
        <end position="46"/>
    </location>
</feature>
<keyword evidence="2" id="KW-0812">Transmembrane</keyword>
<reference evidence="3 4" key="1">
    <citation type="submission" date="2017-01" db="EMBL/GenBank/DDBJ databases">
        <title>Genome Analysis of Deinococcus marmoris KOPRI26562.</title>
        <authorList>
            <person name="Kim J.H."/>
            <person name="Oh H.-M."/>
        </authorList>
    </citation>
    <scope>NUCLEOTIDE SEQUENCE [LARGE SCALE GENOMIC DNA]</scope>
    <source>
        <strain evidence="3 4">KOPRI26562</strain>
    </source>
</reference>
<keyword evidence="2" id="KW-1133">Transmembrane helix</keyword>
<feature type="compositionally biased region" description="Low complexity" evidence="1">
    <location>
        <begin position="12"/>
        <end position="29"/>
    </location>
</feature>
<dbReference type="EMBL" id="MSTI01000102">
    <property type="protein sequence ID" value="OLV17374.1"/>
    <property type="molecule type" value="Genomic_DNA"/>
</dbReference>
<proteinExistence type="predicted"/>
<comment type="caution">
    <text evidence="3">The sequence shown here is derived from an EMBL/GenBank/DDBJ whole genome shotgun (WGS) entry which is preliminary data.</text>
</comment>
<dbReference type="Proteomes" id="UP000186607">
    <property type="component" value="Unassembled WGS sequence"/>
</dbReference>
<protein>
    <recommendedName>
        <fullName evidence="5">DUF4333 domain-containing protein</fullName>
    </recommendedName>
</protein>
<sequence length="149" mass="15955">MSKRSRSKKQSGKQPSSRQPSNRQPSKQPSKPPATPAVKTAELRDITPAERGRAARSFYWILGAFVLGIGVIVATLAVQSKAARDYGQHVVQAVQATKPSENASYGLKCVTALPGALPRGILDCDVTVDRGKVGVVLQAEGDKQYRLGE</sequence>
<organism evidence="3 4">
    <name type="scientific">Deinococcus marmoris</name>
    <dbReference type="NCBI Taxonomy" id="249408"/>
    <lineage>
        <taxon>Bacteria</taxon>
        <taxon>Thermotogati</taxon>
        <taxon>Deinococcota</taxon>
        <taxon>Deinococci</taxon>
        <taxon>Deinococcales</taxon>
        <taxon>Deinococcaceae</taxon>
        <taxon>Deinococcus</taxon>
    </lineage>
</organism>
<dbReference type="AlphaFoldDB" id="A0A1U7NWT4"/>
<feature type="compositionally biased region" description="Basic residues" evidence="1">
    <location>
        <begin position="1"/>
        <end position="11"/>
    </location>
</feature>
<name>A0A1U7NWT4_9DEIO</name>
<evidence type="ECO:0000256" key="1">
    <source>
        <dbReference type="SAM" id="MobiDB-lite"/>
    </source>
</evidence>
<evidence type="ECO:0008006" key="5">
    <source>
        <dbReference type="Google" id="ProtNLM"/>
    </source>
</evidence>
<gene>
    <name evidence="3" type="ORF">BOO71_0008857</name>
</gene>
<accession>A0A1U7NWT4</accession>
<evidence type="ECO:0000256" key="2">
    <source>
        <dbReference type="SAM" id="Phobius"/>
    </source>
</evidence>
<evidence type="ECO:0000313" key="3">
    <source>
        <dbReference type="EMBL" id="OLV17374.1"/>
    </source>
</evidence>
<feature type="transmembrane region" description="Helical" evidence="2">
    <location>
        <begin position="58"/>
        <end position="78"/>
    </location>
</feature>
<evidence type="ECO:0000313" key="4">
    <source>
        <dbReference type="Proteomes" id="UP000186607"/>
    </source>
</evidence>
<keyword evidence="4" id="KW-1185">Reference proteome</keyword>
<keyword evidence="2" id="KW-0472">Membrane</keyword>
<dbReference type="RefSeq" id="WP_083653478.1">
    <property type="nucleotide sequence ID" value="NZ_MSTI01000102.1"/>
</dbReference>